<protein>
    <recommendedName>
        <fullName evidence="2">Protein FdhE homolog</fullName>
    </recommendedName>
</protein>
<dbReference type="InterPro" id="IPR056796">
    <property type="entry name" value="FdhE_C"/>
</dbReference>
<organism evidence="6 7">
    <name type="scientific">Azorhizobium caulinodans (strain ATCC 43989 / DSM 5975 / JCM 20966 / LMG 6465 / NBRC 14845 / NCIMB 13405 / ORS 571)</name>
    <dbReference type="NCBI Taxonomy" id="438753"/>
    <lineage>
        <taxon>Bacteria</taxon>
        <taxon>Pseudomonadati</taxon>
        <taxon>Pseudomonadota</taxon>
        <taxon>Alphaproteobacteria</taxon>
        <taxon>Hyphomicrobiales</taxon>
        <taxon>Xanthobacteraceae</taxon>
        <taxon>Azorhizobium</taxon>
    </lineage>
</organism>
<feature type="domain" description="FdhE central" evidence="4">
    <location>
        <begin position="189"/>
        <end position="226"/>
    </location>
</feature>
<dbReference type="KEGG" id="azc:AZC_1156"/>
<dbReference type="HOGENOM" id="CLU_055275_0_0_5"/>
<gene>
    <name evidence="2" type="primary">fdhE</name>
    <name evidence="6" type="ordered locus">AZC_1156</name>
</gene>
<reference evidence="6 7" key="4">
    <citation type="journal article" date="2009" name="Appl. Environ. Microbiol.">
        <title>Comparative genome-wide transcriptional profiling of Azorhizobium caulinodans ORS571 grown under free-living and symbiotic conditions.</title>
        <authorList>
            <person name="Tsukada S."/>
            <person name="Aono T."/>
            <person name="Akiba N."/>
            <person name="Lee KB."/>
            <person name="Liu CT."/>
            <person name="Toyazaki H."/>
            <person name="Oyaizu H."/>
        </authorList>
    </citation>
    <scope>NUCLEOTIDE SEQUENCE [LARGE SCALE GENOMIC DNA]</scope>
    <source>
        <strain evidence="7">ATCC 43989 / DSM 5975 / JCM 20966 / LMG 6465 / NBRC 14845 / NCIMB 13405 / ORS 571</strain>
    </source>
</reference>
<dbReference type="GO" id="GO:0008199">
    <property type="term" value="F:ferric iron binding"/>
    <property type="evidence" value="ECO:0007669"/>
    <property type="project" value="TreeGrafter"/>
</dbReference>
<dbReference type="Gene3D" id="3.90.1670.10">
    <property type="entry name" value="FdhE-like domain"/>
    <property type="match status" value="1"/>
</dbReference>
<dbReference type="Pfam" id="PF24860">
    <property type="entry name" value="FdhE_C"/>
    <property type="match status" value="1"/>
</dbReference>
<evidence type="ECO:0000313" key="7">
    <source>
        <dbReference type="Proteomes" id="UP000000270"/>
    </source>
</evidence>
<reference evidence="7" key="2">
    <citation type="submission" date="2007-04" db="EMBL/GenBank/DDBJ databases">
        <title>Complete genome sequence of the nitrogen-fixing bacterium Azorhizobium caulinodans ORS571.</title>
        <authorList>
            <person name="Lee K.B."/>
            <person name="Backer P.D."/>
            <person name="Aono T."/>
            <person name="Liu C.T."/>
            <person name="Suzuki S."/>
            <person name="Suzuki T."/>
            <person name="Kaneko T."/>
            <person name="Yamada M."/>
            <person name="Tabata S."/>
            <person name="Kupfer D.M."/>
            <person name="Najar F.Z."/>
            <person name="Wiley G.B."/>
            <person name="Roe B."/>
            <person name="Binnewies T."/>
            <person name="Ussery D."/>
            <person name="Vereecke D."/>
            <person name="Gevers D."/>
            <person name="Holsters M."/>
            <person name="Oyaizu H."/>
        </authorList>
    </citation>
    <scope>NUCLEOTIDE SEQUENCE [LARGE SCALE GENOMIC DNA]</scope>
    <source>
        <strain evidence="7">ATCC 43989 / DSM 5975 / JCM 20966 / LMG 6465 / NBRC 14845 / NCIMB 13405 / ORS 571</strain>
    </source>
</reference>
<dbReference type="PANTHER" id="PTHR37689">
    <property type="entry name" value="PROTEIN FDHE"/>
    <property type="match status" value="1"/>
</dbReference>
<comment type="function">
    <text evidence="2">Necessary for formate dehydrogenase activity.</text>
</comment>
<dbReference type="GO" id="GO:0051604">
    <property type="term" value="P:protein maturation"/>
    <property type="evidence" value="ECO:0007669"/>
    <property type="project" value="TreeGrafter"/>
</dbReference>
<reference evidence="6 7" key="6">
    <citation type="journal article" date="2011" name="Appl. Environ. Microbiol.">
        <title>Involvement of the azorhizobial chromosome partition gene (parA) in the onset of bacteroid differentiation during Sesbania rostrata stem nodule development.</title>
        <authorList>
            <person name="Liu CT."/>
            <person name="Lee KB."/>
            <person name="Wang YS."/>
            <person name="Peng MH."/>
            <person name="Lee KT."/>
            <person name="Suzuki S."/>
            <person name="Suzuki T."/>
            <person name="Oyaizu H."/>
        </authorList>
    </citation>
    <scope>NUCLEOTIDE SEQUENCE [LARGE SCALE GENOMIC DNA]</scope>
    <source>
        <strain evidence="7">ATCC 43989 / DSM 5975 / JCM 20966 / LMG 6465 / NBRC 14845 / NCIMB 13405 / ORS 571</strain>
    </source>
</reference>
<keyword evidence="1 2" id="KW-0963">Cytoplasm</keyword>
<dbReference type="PIRSF" id="PIRSF018296">
    <property type="entry name" value="Format_dh_formtn"/>
    <property type="match status" value="1"/>
</dbReference>
<evidence type="ECO:0000259" key="4">
    <source>
        <dbReference type="Pfam" id="PF24859"/>
    </source>
</evidence>
<keyword evidence="7" id="KW-1185">Reference proteome</keyword>
<name>A8HRA9_AZOC5</name>
<dbReference type="InterPro" id="IPR056797">
    <property type="entry name" value="FdhE_central"/>
</dbReference>
<dbReference type="HAMAP" id="MF_00611">
    <property type="entry name" value="FdeH"/>
    <property type="match status" value="1"/>
</dbReference>
<comment type="subcellular location">
    <subcellularLocation>
        <location evidence="2">Cytoplasm</location>
    </subcellularLocation>
</comment>
<dbReference type="InterPro" id="IPR056774">
    <property type="entry name" value="FdhE_N"/>
</dbReference>
<dbReference type="Proteomes" id="UP000000270">
    <property type="component" value="Chromosome"/>
</dbReference>
<dbReference type="NCBIfam" id="TIGR01562">
    <property type="entry name" value="FdhE"/>
    <property type="match status" value="1"/>
</dbReference>
<proteinExistence type="inferred from homology"/>
<dbReference type="CDD" id="cd16341">
    <property type="entry name" value="FdhE"/>
    <property type="match status" value="1"/>
</dbReference>
<dbReference type="eggNOG" id="COG3058">
    <property type="taxonomic scope" value="Bacteria"/>
</dbReference>
<dbReference type="SUPFAM" id="SSF144020">
    <property type="entry name" value="FdhE-like"/>
    <property type="match status" value="1"/>
</dbReference>
<dbReference type="EMBL" id="AP009384">
    <property type="protein sequence ID" value="BAF87154.1"/>
    <property type="molecule type" value="Genomic_DNA"/>
</dbReference>
<dbReference type="RefSeq" id="WP_012169687.1">
    <property type="nucleotide sequence ID" value="NC_009937.1"/>
</dbReference>
<reference evidence="6 7" key="3">
    <citation type="journal article" date="2008" name="BMC Genomics">
        <title>The genome of the versatile nitrogen fixer Azorhizobium caulinodans ORS571.</title>
        <authorList>
            <person name="Lee KB."/>
            <person name="Backer P.D."/>
            <person name="Aono T."/>
            <person name="Liu CT."/>
            <person name="Suzuki S."/>
            <person name="Suzuki T."/>
            <person name="Kaneko T."/>
            <person name="Yamada M."/>
            <person name="Tabata S."/>
            <person name="Kupfer D.M."/>
            <person name="Najar F.Z."/>
            <person name="Wiley G.B."/>
            <person name="Roe B."/>
            <person name="Binnewies T.T."/>
            <person name="Ussery D.W."/>
            <person name="D'Haeze W."/>
            <person name="Herder J.D."/>
            <person name="Gevers D."/>
            <person name="Vereecke D."/>
            <person name="Holsters M."/>
            <person name="Oyaizu H."/>
        </authorList>
    </citation>
    <scope>NUCLEOTIDE SEQUENCE [LARGE SCALE GENOMIC DNA]</scope>
    <source>
        <strain evidence="7">ATCC 43989 / DSM 5975 / JCM 20966 / LMG 6465 / NBRC 14845 / NCIMB 13405 / ORS 571</strain>
    </source>
</reference>
<evidence type="ECO:0000313" key="6">
    <source>
        <dbReference type="EMBL" id="BAF87154.1"/>
    </source>
</evidence>
<dbReference type="InterPro" id="IPR006452">
    <property type="entry name" value="Formate_DH_accessory"/>
</dbReference>
<dbReference type="AlphaFoldDB" id="A8HRA9"/>
<dbReference type="PANTHER" id="PTHR37689:SF1">
    <property type="entry name" value="PROTEIN FDHE"/>
    <property type="match status" value="1"/>
</dbReference>
<reference evidence="6 7" key="1">
    <citation type="journal article" date="2007" name="Appl. Environ. Microbiol.">
        <title>Rhizobial factors required for stem nodule maturation and maintenance in Sesbania rostrata-Azorhizobium caulinodans ORS571 symbiosis.</title>
        <authorList>
            <person name="Suzuki S."/>
            <person name="Aono T."/>
            <person name="Lee KB."/>
            <person name="Suzuki T."/>
            <person name="Liu CT."/>
            <person name="Miwa H."/>
            <person name="Wakao S."/>
            <person name="Iki T."/>
            <person name="Oyaizu H."/>
        </authorList>
    </citation>
    <scope>NUCLEOTIDE SEQUENCE [LARGE SCALE GENOMIC DNA]</scope>
    <source>
        <strain evidence="7">ATCC 43989 / DSM 5975 / JCM 20966 / LMG 6465 / NBRC 14845 / NCIMB 13405 / ORS 571</strain>
    </source>
</reference>
<evidence type="ECO:0000256" key="2">
    <source>
        <dbReference type="HAMAP-Rule" id="MF_00611"/>
    </source>
</evidence>
<reference evidence="6 7" key="5">
    <citation type="journal article" date="2010" name="Appl. Environ. Microbiol.">
        <title>phrR-like gene praR of Azorhizobium caulinodans ORS571 is essential for symbiosis with Sesbania rostrata and is involved in expression of reb genes.</title>
        <authorList>
            <person name="Akiba N."/>
            <person name="Aono T."/>
            <person name="Toyazaki H."/>
            <person name="Sato S."/>
            <person name="Oyaizu H."/>
        </authorList>
    </citation>
    <scope>NUCLEOTIDE SEQUENCE [LARGE SCALE GENOMIC DNA]</scope>
    <source>
        <strain evidence="7">ATCC 43989 / DSM 5975 / JCM 20966 / LMG 6465 / NBRC 14845 / NCIMB 13405 / ORS 571</strain>
    </source>
</reference>
<sequence>MSSFSGAIQPDPSVIGGIAQPPLVQLPDPVGLFDARAKRFAHLAEGNLLKPYLTFLAALSGVQRDIQAGLPAVEPVEPDILARAREHAMPPLDRNKFTSDAAFEATFDRLLAEVRAIEMPDAARAALHAVKEGGVVGRELMIRNVLADAIPVEKLAEHVFVAAALQVHFARRAAGLDGASLVPVGDGACPCCGGPPVASLIVDWPHAPGARYCGCALCGTLWNYVRVRCTACGSTKGMGLEEIEGGTGACKAETCEECHSYAKVFYQNKDPAAEVLADDVATLGLDMLMRDRPYKRAAFNPFLIGY</sequence>
<dbReference type="GO" id="GO:0005829">
    <property type="term" value="C:cytosol"/>
    <property type="evidence" value="ECO:0007669"/>
    <property type="project" value="TreeGrafter"/>
</dbReference>
<evidence type="ECO:0000256" key="1">
    <source>
        <dbReference type="ARBA" id="ARBA00022490"/>
    </source>
</evidence>
<accession>A8HRA9</accession>
<evidence type="ECO:0000259" key="5">
    <source>
        <dbReference type="Pfam" id="PF24860"/>
    </source>
</evidence>
<feature type="domain" description="FdhE N-terminal" evidence="3">
    <location>
        <begin position="21"/>
        <end position="185"/>
    </location>
</feature>
<dbReference type="Pfam" id="PF24859">
    <property type="entry name" value="FdhE_central"/>
    <property type="match status" value="1"/>
</dbReference>
<feature type="domain" description="FdhE C-terminal" evidence="5">
    <location>
        <begin position="227"/>
        <end position="303"/>
    </location>
</feature>
<evidence type="ECO:0000259" key="3">
    <source>
        <dbReference type="Pfam" id="PF04216"/>
    </source>
</evidence>
<comment type="similarity">
    <text evidence="2">Belongs to the FdhE family.</text>
</comment>
<dbReference type="Pfam" id="PF04216">
    <property type="entry name" value="FdhE_N"/>
    <property type="match status" value="1"/>
</dbReference>
<dbReference type="InterPro" id="IPR024064">
    <property type="entry name" value="FdhE-like_sf"/>
</dbReference>
<dbReference type="STRING" id="438753.AZC_1156"/>